<dbReference type="NCBIfam" id="TIGR01352">
    <property type="entry name" value="tonB_Cterm"/>
    <property type="match status" value="1"/>
</dbReference>
<evidence type="ECO:0000313" key="8">
    <source>
        <dbReference type="Proteomes" id="UP001409585"/>
    </source>
</evidence>
<sequence>MNSRLPTQATSSALTLFICYGFGVLLLIGGPAALAWDNSNYARFSQYNRPVFIALLQRDANSAGDQSVLSGAYPFRLDLAIEAEYFSDRRFARLWRESIGLNSNTRQQQDESQALAKLYQFLDQDFYRGDHFRVVYTPGRGTSLQINMETIEFIDNSQLGVLMLNGLLGDVPLSSEFKRDLLEDNNGDSPLVAEFLALQPSAVESQAVLASAPVAASAAAEPEEPVPAQVGSVRSILAPERAPTNAPARQPQTLPDPAATAPAVMTEATTPSPASADVIGQTESEAVADVGASAQVATVQTGNSNAAVNTPTVVAAATVAQEPNTEDKEAATAAKRAYQSQLERAIRKYQTIPFKAFSRRMEGDVSLHIAVDDKGYLTRLDLAKPSRYDVLNDQALDAVASAEPFTPIPENLGLKEFSFELTLTYDLVY</sequence>
<dbReference type="RefSeq" id="WP_345417972.1">
    <property type="nucleotide sequence ID" value="NZ_AP031496.1"/>
</dbReference>
<dbReference type="InterPro" id="IPR016087">
    <property type="entry name" value="Chalcone_isomerase"/>
</dbReference>
<keyword evidence="4" id="KW-0472">Membrane</keyword>
<proteinExistence type="predicted"/>
<dbReference type="Proteomes" id="UP001409585">
    <property type="component" value="Unassembled WGS sequence"/>
</dbReference>
<reference evidence="8" key="1">
    <citation type="journal article" date="2019" name="Int. J. Syst. Evol. Microbiol.">
        <title>The Global Catalogue of Microorganisms (GCM) 10K type strain sequencing project: providing services to taxonomists for standard genome sequencing and annotation.</title>
        <authorList>
            <consortium name="The Broad Institute Genomics Platform"/>
            <consortium name="The Broad Institute Genome Sequencing Center for Infectious Disease"/>
            <person name="Wu L."/>
            <person name="Ma J."/>
        </authorList>
    </citation>
    <scope>NUCLEOTIDE SEQUENCE [LARGE SCALE GENOMIC DNA]</scope>
    <source>
        <strain evidence="8">JCM 19134</strain>
    </source>
</reference>
<comment type="caution">
    <text evidence="7">The sequence shown here is derived from an EMBL/GenBank/DDBJ whole genome shotgun (WGS) entry which is preliminary data.</text>
</comment>
<dbReference type="GO" id="GO:0055085">
    <property type="term" value="P:transmembrane transport"/>
    <property type="evidence" value="ECO:0007669"/>
    <property type="project" value="InterPro"/>
</dbReference>
<evidence type="ECO:0000256" key="5">
    <source>
        <dbReference type="SAM" id="MobiDB-lite"/>
    </source>
</evidence>
<evidence type="ECO:0000256" key="1">
    <source>
        <dbReference type="ARBA" id="ARBA00004167"/>
    </source>
</evidence>
<evidence type="ECO:0000256" key="3">
    <source>
        <dbReference type="ARBA" id="ARBA00022989"/>
    </source>
</evidence>
<feature type="domain" description="TonB C-terminal" evidence="6">
    <location>
        <begin position="337"/>
        <end position="429"/>
    </location>
</feature>
<name>A0AAV3U0B0_9ALTE</name>
<dbReference type="SUPFAM" id="SSF74653">
    <property type="entry name" value="TolA/TonB C-terminal domain"/>
    <property type="match status" value="1"/>
</dbReference>
<accession>A0AAV3U0B0</accession>
<keyword evidence="3" id="KW-1133">Transmembrane helix</keyword>
<dbReference type="PROSITE" id="PS52015">
    <property type="entry name" value="TONB_CTD"/>
    <property type="match status" value="1"/>
</dbReference>
<keyword evidence="2" id="KW-0812">Transmembrane</keyword>
<evidence type="ECO:0000256" key="4">
    <source>
        <dbReference type="ARBA" id="ARBA00023136"/>
    </source>
</evidence>
<keyword evidence="8" id="KW-1185">Reference proteome</keyword>
<dbReference type="AlphaFoldDB" id="A0AAV3U0B0"/>
<feature type="region of interest" description="Disordered" evidence="5">
    <location>
        <begin position="240"/>
        <end position="264"/>
    </location>
</feature>
<dbReference type="Pfam" id="PF16036">
    <property type="entry name" value="Chalcone_3"/>
    <property type="match status" value="1"/>
</dbReference>
<dbReference type="EMBL" id="BAABLX010000007">
    <property type="protein sequence ID" value="GAA4934817.1"/>
    <property type="molecule type" value="Genomic_DNA"/>
</dbReference>
<dbReference type="GO" id="GO:0016020">
    <property type="term" value="C:membrane"/>
    <property type="evidence" value="ECO:0007669"/>
    <property type="project" value="UniProtKB-SubCell"/>
</dbReference>
<evidence type="ECO:0000259" key="6">
    <source>
        <dbReference type="PROSITE" id="PS52015"/>
    </source>
</evidence>
<protein>
    <recommendedName>
        <fullName evidence="6">TonB C-terminal domain-containing protein</fullName>
    </recommendedName>
</protein>
<comment type="subcellular location">
    <subcellularLocation>
        <location evidence="1">Membrane</location>
        <topology evidence="1">Single-pass membrane protein</topology>
    </subcellularLocation>
</comment>
<evidence type="ECO:0000256" key="2">
    <source>
        <dbReference type="ARBA" id="ARBA00022692"/>
    </source>
</evidence>
<gene>
    <name evidence="7" type="ORF">GCM10025791_09850</name>
</gene>
<evidence type="ECO:0000313" key="7">
    <source>
        <dbReference type="EMBL" id="GAA4934817.1"/>
    </source>
</evidence>
<dbReference type="InterPro" id="IPR006260">
    <property type="entry name" value="TonB/TolA_C"/>
</dbReference>
<dbReference type="Gene3D" id="3.30.1150.10">
    <property type="match status" value="1"/>
</dbReference>
<dbReference type="InterPro" id="IPR037682">
    <property type="entry name" value="TonB_C"/>
</dbReference>
<organism evidence="7 8">
    <name type="scientific">Halioxenophilus aromaticivorans</name>
    <dbReference type="NCBI Taxonomy" id="1306992"/>
    <lineage>
        <taxon>Bacteria</taxon>
        <taxon>Pseudomonadati</taxon>
        <taxon>Pseudomonadota</taxon>
        <taxon>Gammaproteobacteria</taxon>
        <taxon>Alteromonadales</taxon>
        <taxon>Alteromonadaceae</taxon>
        <taxon>Halioxenophilus</taxon>
    </lineage>
</organism>
<dbReference type="Pfam" id="PF03544">
    <property type="entry name" value="TonB_C"/>
    <property type="match status" value="1"/>
</dbReference>